<dbReference type="GO" id="GO:0016020">
    <property type="term" value="C:membrane"/>
    <property type="evidence" value="ECO:0007669"/>
    <property type="project" value="UniProtKB-SubCell"/>
</dbReference>
<evidence type="ECO:0000256" key="2">
    <source>
        <dbReference type="ARBA" id="ARBA00022692"/>
    </source>
</evidence>
<dbReference type="OMA" id="VLWFTMM"/>
<gene>
    <name evidence="7" type="ORF">BO99DRAFT_366823</name>
</gene>
<feature type="transmembrane region" description="Helical" evidence="6">
    <location>
        <begin position="46"/>
        <end position="66"/>
    </location>
</feature>
<feature type="region of interest" description="Disordered" evidence="5">
    <location>
        <begin position="178"/>
        <end position="210"/>
    </location>
</feature>
<proteinExistence type="predicted"/>
<feature type="transmembrane region" description="Helical" evidence="6">
    <location>
        <begin position="72"/>
        <end position="92"/>
    </location>
</feature>
<evidence type="ECO:0000256" key="1">
    <source>
        <dbReference type="ARBA" id="ARBA00004141"/>
    </source>
</evidence>
<dbReference type="STRING" id="1450538.A0A2V5GXL0"/>
<evidence type="ECO:0008006" key="9">
    <source>
        <dbReference type="Google" id="ProtNLM"/>
    </source>
</evidence>
<dbReference type="AlphaFoldDB" id="A0A2V5GXL0"/>
<protein>
    <recommendedName>
        <fullName evidence="9">Auxin efflux carrier superfamily</fullName>
    </recommendedName>
</protein>
<dbReference type="PANTHER" id="PTHR31794:SF4">
    <property type="entry name" value="AUXIN EFFLUX TRANSPORTER FAMILY PROTEIN (EUROFUNG)"/>
    <property type="match status" value="1"/>
</dbReference>
<keyword evidence="4 6" id="KW-0472">Membrane</keyword>
<keyword evidence="8" id="KW-1185">Reference proteome</keyword>
<dbReference type="InterPro" id="IPR004776">
    <property type="entry name" value="Mem_transp_PIN-like"/>
</dbReference>
<keyword evidence="3 6" id="KW-1133">Transmembrane helix</keyword>
<name>A0A2V5GXL0_ASPV1</name>
<evidence type="ECO:0000313" key="8">
    <source>
        <dbReference type="Proteomes" id="UP000249829"/>
    </source>
</evidence>
<keyword evidence="2 6" id="KW-0812">Transmembrane</keyword>
<comment type="subcellular location">
    <subcellularLocation>
        <location evidence="1">Membrane</location>
        <topology evidence="1">Multi-pass membrane protein</topology>
    </subcellularLocation>
</comment>
<evidence type="ECO:0000256" key="4">
    <source>
        <dbReference type="ARBA" id="ARBA00023136"/>
    </source>
</evidence>
<organism evidence="7 8">
    <name type="scientific">Aspergillus violaceofuscus (strain CBS 115571)</name>
    <dbReference type="NCBI Taxonomy" id="1450538"/>
    <lineage>
        <taxon>Eukaryota</taxon>
        <taxon>Fungi</taxon>
        <taxon>Dikarya</taxon>
        <taxon>Ascomycota</taxon>
        <taxon>Pezizomycotina</taxon>
        <taxon>Eurotiomycetes</taxon>
        <taxon>Eurotiomycetidae</taxon>
        <taxon>Eurotiales</taxon>
        <taxon>Aspergillaceae</taxon>
        <taxon>Aspergillus</taxon>
    </lineage>
</organism>
<feature type="transmembrane region" description="Helical" evidence="6">
    <location>
        <begin position="12"/>
        <end position="34"/>
    </location>
</feature>
<dbReference type="GO" id="GO:0055085">
    <property type="term" value="P:transmembrane transport"/>
    <property type="evidence" value="ECO:0007669"/>
    <property type="project" value="InterPro"/>
</dbReference>
<sequence>MSVSFQDLGTSFLGAFQACVSVLLTLAYGVIARYAGLVSETSIKDVSGLGIKLFFPALMVVNLGSNLHLSSILNYLPILVWSTIVVFVSLVIGKLGERVLRLPAWVTAACAFNNTTALPLLLIQSLESTGSLKRLLKDGDSVSDAVERSQSYLLICAVVSNLLTYVVGPKLLQQADAGVEGAEGGEGGDGEGRSEGEGDDGDGADEQSPLLPASIRRTGAQIRGKSRAACAPLLRLLPEKLKEEALSFDSPTVLNMLLGLFLGGLLGLTPPLHRAFFNKNEDGGIFNAWLVLSIKNIGKLFTTLQLFIVGGKLGVSFQNIQRSAKSGHVPWRAVVFVFLVRFVLWPAISISLVYVFAAKTSLLGDDPILWFSMMLMPTGPPSLVISGLAELANVSEEEKLTVVKALTSQYCLSPFTSFTVAGALHASEKIFAQSAK</sequence>
<dbReference type="Pfam" id="PF03547">
    <property type="entry name" value="Mem_trans"/>
    <property type="match status" value="1"/>
</dbReference>
<dbReference type="EMBL" id="KZ825174">
    <property type="protein sequence ID" value="PYI16138.1"/>
    <property type="molecule type" value="Genomic_DNA"/>
</dbReference>
<evidence type="ECO:0000256" key="6">
    <source>
        <dbReference type="SAM" id="Phobius"/>
    </source>
</evidence>
<accession>A0A2V5GXL0</accession>
<evidence type="ECO:0000256" key="5">
    <source>
        <dbReference type="SAM" id="MobiDB-lite"/>
    </source>
</evidence>
<evidence type="ECO:0000256" key="3">
    <source>
        <dbReference type="ARBA" id="ARBA00022989"/>
    </source>
</evidence>
<dbReference type="GO" id="GO:0005783">
    <property type="term" value="C:endoplasmic reticulum"/>
    <property type="evidence" value="ECO:0007669"/>
    <property type="project" value="TreeGrafter"/>
</dbReference>
<evidence type="ECO:0000313" key="7">
    <source>
        <dbReference type="EMBL" id="PYI16138.1"/>
    </source>
</evidence>
<feature type="transmembrane region" description="Helical" evidence="6">
    <location>
        <begin position="331"/>
        <end position="356"/>
    </location>
</feature>
<feature type="transmembrane region" description="Helical" evidence="6">
    <location>
        <begin position="368"/>
        <end position="389"/>
    </location>
</feature>
<reference evidence="7 8" key="1">
    <citation type="submission" date="2018-02" db="EMBL/GenBank/DDBJ databases">
        <title>The genomes of Aspergillus section Nigri reveals drivers in fungal speciation.</title>
        <authorList>
            <consortium name="DOE Joint Genome Institute"/>
            <person name="Vesth T.C."/>
            <person name="Nybo J."/>
            <person name="Theobald S."/>
            <person name="Brandl J."/>
            <person name="Frisvad J.C."/>
            <person name="Nielsen K.F."/>
            <person name="Lyhne E.K."/>
            <person name="Kogle M.E."/>
            <person name="Kuo A."/>
            <person name="Riley R."/>
            <person name="Clum A."/>
            <person name="Nolan M."/>
            <person name="Lipzen A."/>
            <person name="Salamov A."/>
            <person name="Henrissat B."/>
            <person name="Wiebenga A."/>
            <person name="De vries R.P."/>
            <person name="Grigoriev I.V."/>
            <person name="Mortensen U.H."/>
            <person name="Andersen M.R."/>
            <person name="Baker S.E."/>
        </authorList>
    </citation>
    <scope>NUCLEOTIDE SEQUENCE [LARGE SCALE GENOMIC DNA]</scope>
    <source>
        <strain evidence="7 8">CBS 115571</strain>
    </source>
</reference>
<dbReference type="PANTHER" id="PTHR31794">
    <property type="entry name" value="AUXIN EFFLUX TRANSPORTER FAMILY PROTEIN (EUROFUNG)"/>
    <property type="match status" value="1"/>
</dbReference>
<dbReference type="Proteomes" id="UP000249829">
    <property type="component" value="Unassembled WGS sequence"/>
</dbReference>